<name>A0A6N1NP73_9VIRU</name>
<feature type="coiled-coil region" evidence="1">
    <location>
        <begin position="367"/>
        <end position="419"/>
    </location>
</feature>
<feature type="domain" description="Bro-N" evidence="2">
    <location>
        <begin position="100"/>
        <end position="215"/>
    </location>
</feature>
<protein>
    <recommendedName>
        <fullName evidence="2">Bro-N domain-containing protein</fullName>
    </recommendedName>
</protein>
<dbReference type="KEGG" id="vg:80519142"/>
<evidence type="ECO:0000256" key="1">
    <source>
        <dbReference type="SAM" id="Coils"/>
    </source>
</evidence>
<evidence type="ECO:0000259" key="2">
    <source>
        <dbReference type="PROSITE" id="PS51750"/>
    </source>
</evidence>
<dbReference type="EMBL" id="KY523104">
    <property type="protein sequence ID" value="QKU35700.1"/>
    <property type="molecule type" value="Genomic_DNA"/>
</dbReference>
<proteinExistence type="predicted"/>
<accession>A0A6N1NP73</accession>
<dbReference type="RefSeq" id="YP_010782378.1">
    <property type="nucleotide sequence ID" value="NC_075039.1"/>
</dbReference>
<evidence type="ECO:0000313" key="3">
    <source>
        <dbReference type="EMBL" id="QKU35700.1"/>
    </source>
</evidence>
<keyword evidence="1" id="KW-0175">Coiled coil</keyword>
<dbReference type="Pfam" id="PF02498">
    <property type="entry name" value="Bro-N"/>
    <property type="match status" value="1"/>
</dbReference>
<organism evidence="3">
    <name type="scientific">Tupanvirus soda lake</name>
    <dbReference type="NCBI Taxonomy" id="2126985"/>
    <lineage>
        <taxon>Viruses</taxon>
        <taxon>Varidnaviria</taxon>
        <taxon>Bamfordvirae</taxon>
        <taxon>Nucleocytoviricota</taxon>
        <taxon>Megaviricetes</taxon>
        <taxon>Imitervirales</taxon>
        <taxon>Mimiviridae</taxon>
        <taxon>Megamimivirinae</taxon>
        <taxon>Tupanvirus</taxon>
        <taxon>Tupanvirus salinum</taxon>
    </lineage>
</organism>
<reference evidence="3" key="2">
    <citation type="journal article" date="2018" name="Nat. Commun.">
        <title>Tailed giant Tupanvirus possesses the most complete translational apparatus of the known virosphere.</title>
        <authorList>
            <person name="Abrahao J."/>
            <person name="Silva L."/>
            <person name="Silva L.S."/>
            <person name="Khalil J.Y.B."/>
            <person name="Rodrigues R."/>
            <person name="Arantes T."/>
            <person name="Assis F."/>
            <person name="Boratto P."/>
            <person name="Andrade M."/>
            <person name="Kroon E.G."/>
            <person name="Ribeiro B."/>
            <person name="Bergier I."/>
            <person name="Seligmann H."/>
            <person name="Ghigo E."/>
            <person name="Colson P."/>
            <person name="Levasseur A."/>
            <person name="Kroemer G."/>
            <person name="Raoult D."/>
            <person name="La Scola B."/>
        </authorList>
    </citation>
    <scope>NUCLEOTIDE SEQUENCE [LARGE SCALE GENOMIC DNA]</scope>
    <source>
        <strain evidence="3">Soda lake</strain>
    </source>
</reference>
<sequence length="431" mass="51240">MKSYYISKRNYYLADDLMSNYPSFFRGCKNSRSITTRKDKLPKDKYIYARNVSNKWLESDGNSKKFDKLFISKKWFDENHADSKEDVIEIAPKIIHLEDHEMFTDNNGNLIDIEVRGEREFDKCYFKVKDIMDGFRLKNLHKTIIDKRYDGFLENTHYKYFYLEKVGGPENGKIKKLYLTYRGLMRVLFSSNKNTAEKFVKWASETLFTAQMGTIDQKNQLVSNLLGVSTNAVKEVFNKTSHKIPCIYLFSIGKVKDLRKSLDINNEYDDNDYVYKWGMSNDLERRTKEHEKTYGKFKNTNLELILFGFIDPQYISQAENDIKHLFEDMNMKLDHDKYDELAVITSKQMRSVKKQYESISKIYRGHSEELIQQLKDKDTELKQKDMEIKILKKEHINELQKKENELQKKENELLKKDLEIAHMKLNKSKTK</sequence>
<dbReference type="PROSITE" id="PS51750">
    <property type="entry name" value="BRO_N"/>
    <property type="match status" value="1"/>
</dbReference>
<dbReference type="GeneID" id="80519142"/>
<dbReference type="InterPro" id="IPR003497">
    <property type="entry name" value="BRO_N_domain"/>
</dbReference>
<reference evidence="3" key="1">
    <citation type="submission" date="2017-01" db="EMBL/GenBank/DDBJ databases">
        <authorList>
            <person name="Assis F.L."/>
            <person name="Abrahao J.S."/>
            <person name="Silva L."/>
            <person name="Khalil J.B."/>
            <person name="Rodrigues R."/>
            <person name="Silva L.S."/>
            <person name="Arantes T."/>
            <person name="Boratto P."/>
            <person name="Andrade M."/>
            <person name="Kroon E.G."/>
            <person name="Ribeiro B."/>
            <person name="Bergier I."/>
            <person name="Seligmann H."/>
            <person name="Ghigo E."/>
            <person name="Colson P."/>
            <person name="Levasseur A."/>
            <person name="Raoult D."/>
            <person name="Scola B.L."/>
        </authorList>
    </citation>
    <scope>NUCLEOTIDE SEQUENCE</scope>
    <source>
        <strain evidence="3">Soda lake</strain>
    </source>
</reference>